<evidence type="ECO:0000313" key="6">
    <source>
        <dbReference type="EMBL" id="GJN51365.1"/>
    </source>
</evidence>
<protein>
    <submittedName>
        <fullName evidence="5">Hydroxypyruvate isomerase</fullName>
    </submittedName>
</protein>
<dbReference type="InterPro" id="IPR050417">
    <property type="entry name" value="Sugar_Epim/Isomerase"/>
</dbReference>
<evidence type="ECO:0000259" key="4">
    <source>
        <dbReference type="Pfam" id="PF01261"/>
    </source>
</evidence>
<comment type="similarity">
    <text evidence="2">Belongs to the hyi family.</text>
</comment>
<reference evidence="5 7" key="1">
    <citation type="submission" date="2020-05" db="EMBL/GenBank/DDBJ databases">
        <title>Characterization of novel class B3 metallo-beta-lactamase from novel Pseudomonas species.</title>
        <authorList>
            <person name="Yamada K."/>
            <person name="Aoki K."/>
            <person name="Ishii Y."/>
        </authorList>
    </citation>
    <scope>NUCLEOTIDE SEQUENCE [LARGE SCALE GENOMIC DNA]</scope>
    <source>
        <strain evidence="5 7">TUM18999</strain>
        <strain evidence="6 8">TUM20286</strain>
    </source>
</reference>
<feature type="active site" description="Proton donor/acceptor" evidence="3">
    <location>
        <position position="239"/>
    </location>
</feature>
<dbReference type="Proteomes" id="UP000509383">
    <property type="component" value="Chromosome"/>
</dbReference>
<keyword evidence="5" id="KW-0670">Pyruvate</keyword>
<dbReference type="Gene3D" id="3.20.20.150">
    <property type="entry name" value="Divalent-metal-dependent TIM barrel enzymes"/>
    <property type="match status" value="1"/>
</dbReference>
<dbReference type="EMBL" id="AP023189">
    <property type="protein sequence ID" value="BCG23321.1"/>
    <property type="molecule type" value="Genomic_DNA"/>
</dbReference>
<dbReference type="GO" id="GO:0008903">
    <property type="term" value="F:hydroxypyruvate isomerase activity"/>
    <property type="evidence" value="ECO:0007669"/>
    <property type="project" value="TreeGrafter"/>
</dbReference>
<dbReference type="PIRSF" id="PIRSF006241">
    <property type="entry name" value="HyI"/>
    <property type="match status" value="1"/>
</dbReference>
<dbReference type="PANTHER" id="PTHR43489">
    <property type="entry name" value="ISOMERASE"/>
    <property type="match status" value="1"/>
</dbReference>
<keyword evidence="8" id="KW-1185">Reference proteome</keyword>
<dbReference type="Pfam" id="PF01261">
    <property type="entry name" value="AP_endonuc_2"/>
    <property type="match status" value="1"/>
</dbReference>
<evidence type="ECO:0000313" key="8">
    <source>
        <dbReference type="Proteomes" id="UP001054892"/>
    </source>
</evidence>
<gene>
    <name evidence="5" type="ORF">TUM18999_15120</name>
    <name evidence="6" type="ORF">TUM20286_11170</name>
</gene>
<evidence type="ECO:0000313" key="7">
    <source>
        <dbReference type="Proteomes" id="UP000509383"/>
    </source>
</evidence>
<evidence type="ECO:0000256" key="1">
    <source>
        <dbReference type="ARBA" id="ARBA00023235"/>
    </source>
</evidence>
<dbReference type="Proteomes" id="UP001054892">
    <property type="component" value="Unassembled WGS sequence"/>
</dbReference>
<dbReference type="SUPFAM" id="SSF51658">
    <property type="entry name" value="Xylose isomerase-like"/>
    <property type="match status" value="1"/>
</dbReference>
<dbReference type="RefSeq" id="WP_173176372.1">
    <property type="nucleotide sequence ID" value="NZ_AP023189.1"/>
</dbReference>
<dbReference type="InterPro" id="IPR036237">
    <property type="entry name" value="Xyl_isomerase-like_sf"/>
</dbReference>
<keyword evidence="1 2" id="KW-0413">Isomerase</keyword>
<feature type="active site" description="Proton donor/acceptor" evidence="3">
    <location>
        <position position="142"/>
    </location>
</feature>
<feature type="domain" description="Xylose isomerase-like TIM barrel" evidence="4">
    <location>
        <begin position="22"/>
        <end position="254"/>
    </location>
</feature>
<sequence length="259" mass="27587">MRIAANLSMLFTELPLIERIGAAAAAGFEAVEIQFPYELPAGELKAALDQAGLPLLLINLPAADLLQGGPGLAAVPARQDAFDAALRQAYAYAAVVNPLFVNVLPGRLGEGLDRETALATLVANLRKAADTFHPLGIQVLAEAINPIDMPGFLIHTPEHLDELLRAVGRPNVAAQFDLYHMARQELDVVAGIRLLAGRIAHVQFADCPGRAEPGSGSMDFAPLLDALEDNGYAGWLAAEYRPGKPTEDSLGWLPAFKAR</sequence>
<evidence type="ECO:0000313" key="5">
    <source>
        <dbReference type="EMBL" id="BCG23321.1"/>
    </source>
</evidence>
<dbReference type="InterPro" id="IPR026040">
    <property type="entry name" value="HyI-like"/>
</dbReference>
<dbReference type="KEGG" id="ptw:TUM18999_15120"/>
<proteinExistence type="inferred from homology"/>
<dbReference type="PANTHER" id="PTHR43489:SF6">
    <property type="entry name" value="HYDROXYPYRUVATE ISOMERASE-RELATED"/>
    <property type="match status" value="1"/>
</dbReference>
<accession>A0A6J4E471</accession>
<name>A0A6J4E471_9PSED</name>
<dbReference type="AlphaFoldDB" id="A0A6J4E471"/>
<organism evidence="5 7">
    <name type="scientific">Pseudomonas tohonis</name>
    <dbReference type="NCBI Taxonomy" id="2725477"/>
    <lineage>
        <taxon>Bacteria</taxon>
        <taxon>Pseudomonadati</taxon>
        <taxon>Pseudomonadota</taxon>
        <taxon>Gammaproteobacteria</taxon>
        <taxon>Pseudomonadales</taxon>
        <taxon>Pseudomonadaceae</taxon>
        <taxon>Pseudomonas</taxon>
    </lineage>
</organism>
<dbReference type="InterPro" id="IPR013022">
    <property type="entry name" value="Xyl_isomerase-like_TIM-brl"/>
</dbReference>
<dbReference type="GO" id="GO:0046487">
    <property type="term" value="P:glyoxylate metabolic process"/>
    <property type="evidence" value="ECO:0007669"/>
    <property type="project" value="TreeGrafter"/>
</dbReference>
<evidence type="ECO:0000256" key="3">
    <source>
        <dbReference type="PIRSR" id="PIRSR006241-50"/>
    </source>
</evidence>
<evidence type="ECO:0000256" key="2">
    <source>
        <dbReference type="PIRNR" id="PIRNR006241"/>
    </source>
</evidence>
<dbReference type="EMBL" id="BQKM01000002">
    <property type="protein sequence ID" value="GJN51365.1"/>
    <property type="molecule type" value="Genomic_DNA"/>
</dbReference>